<keyword evidence="8" id="KW-0479">Metal-binding</keyword>
<keyword evidence="6 8" id="KW-0378">Hydrolase</keyword>
<dbReference type="GO" id="GO:0004177">
    <property type="term" value="F:aminopeptidase activity"/>
    <property type="evidence" value="ECO:0007669"/>
    <property type="project" value="UniProtKB-KW"/>
</dbReference>
<comment type="catalytic activity">
    <reaction evidence="1 8">
        <text>Release of an N-terminal amino acid, Xaa-|-Yaa-, in which Xaa is preferably Leu, but may be other amino acids including Pro although not Arg or Lys, and Yaa may be Pro. Amino acid amides and methyl esters are also readily hydrolyzed, but rates on arylamides are exceedingly low.</text>
        <dbReference type="EC" id="3.4.11.1"/>
    </reaction>
</comment>
<dbReference type="EC" id="3.4.11.1" evidence="8"/>
<evidence type="ECO:0000313" key="10">
    <source>
        <dbReference type="EMBL" id="MDS1269500.1"/>
    </source>
</evidence>
<dbReference type="Proteomes" id="UP001250214">
    <property type="component" value="Unassembled WGS sequence"/>
</dbReference>
<dbReference type="PANTHER" id="PTHR11963">
    <property type="entry name" value="LEUCINE AMINOPEPTIDASE-RELATED"/>
    <property type="match status" value="1"/>
</dbReference>
<dbReference type="PROSITE" id="PS00631">
    <property type="entry name" value="CYTOSOL_AP"/>
    <property type="match status" value="1"/>
</dbReference>
<evidence type="ECO:0000256" key="1">
    <source>
        <dbReference type="ARBA" id="ARBA00000135"/>
    </source>
</evidence>
<dbReference type="SUPFAM" id="SSF53187">
    <property type="entry name" value="Zn-dependent exopeptidases"/>
    <property type="match status" value="1"/>
</dbReference>
<reference evidence="11" key="1">
    <citation type="submission" date="2023-07" db="EMBL/GenBank/DDBJ databases">
        <title>Novel species in the genus Lipingzhangella isolated from Sambhar Salt Lake.</title>
        <authorList>
            <person name="Jiya N."/>
            <person name="Kajale S."/>
            <person name="Sharma A."/>
        </authorList>
    </citation>
    <scope>NUCLEOTIDE SEQUENCE [LARGE SCALE GENOMIC DNA]</scope>
    <source>
        <strain evidence="11">LS1_29</strain>
    </source>
</reference>
<feature type="active site" evidence="8">
    <location>
        <position position="346"/>
    </location>
</feature>
<dbReference type="PANTHER" id="PTHR11963:SF23">
    <property type="entry name" value="CYTOSOL AMINOPEPTIDASE"/>
    <property type="match status" value="1"/>
</dbReference>
<keyword evidence="8" id="KW-0963">Cytoplasm</keyword>
<dbReference type="InterPro" id="IPR008283">
    <property type="entry name" value="Peptidase_M17_N"/>
</dbReference>
<feature type="active site" evidence="8">
    <location>
        <position position="272"/>
    </location>
</feature>
<feature type="binding site" evidence="8">
    <location>
        <position position="344"/>
    </location>
    <ligand>
        <name>Mn(2+)</name>
        <dbReference type="ChEBI" id="CHEBI:29035"/>
        <label>1</label>
    </ligand>
</feature>
<comment type="function">
    <text evidence="7 8">Presumably involved in the processing and regular turnover of intracellular proteins. Catalyzes the removal of unsubstituted N-terminal amino acids from various peptides.</text>
</comment>
<evidence type="ECO:0000256" key="4">
    <source>
        <dbReference type="ARBA" id="ARBA00022438"/>
    </source>
</evidence>
<evidence type="ECO:0000256" key="5">
    <source>
        <dbReference type="ARBA" id="ARBA00022670"/>
    </source>
</evidence>
<evidence type="ECO:0000256" key="2">
    <source>
        <dbReference type="ARBA" id="ARBA00000967"/>
    </source>
</evidence>
<dbReference type="InterPro" id="IPR011356">
    <property type="entry name" value="Leucine_aapep/pepB"/>
</dbReference>
<keyword evidence="11" id="KW-1185">Reference proteome</keyword>
<keyword evidence="5 8" id="KW-0645">Protease</keyword>
<dbReference type="SUPFAM" id="SSF52949">
    <property type="entry name" value="Macro domain-like"/>
    <property type="match status" value="1"/>
</dbReference>
<evidence type="ECO:0000256" key="3">
    <source>
        <dbReference type="ARBA" id="ARBA00009528"/>
    </source>
</evidence>
<keyword evidence="4 8" id="KW-0031">Aminopeptidase</keyword>
<evidence type="ECO:0000259" key="9">
    <source>
        <dbReference type="PROSITE" id="PS00631"/>
    </source>
</evidence>
<dbReference type="EC" id="3.4.11.10" evidence="8"/>
<dbReference type="RefSeq" id="WP_310910964.1">
    <property type="nucleotide sequence ID" value="NZ_JAVLVT010000001.1"/>
</dbReference>
<accession>A0ABU2H2G8</accession>
<gene>
    <name evidence="8" type="primary">pepA</name>
    <name evidence="10" type="ORF">RIF23_04220</name>
</gene>
<dbReference type="Pfam" id="PF00883">
    <property type="entry name" value="Peptidase_M17"/>
    <property type="match status" value="1"/>
</dbReference>
<proteinExistence type="inferred from homology"/>
<dbReference type="InterPro" id="IPR043472">
    <property type="entry name" value="Macro_dom-like"/>
</dbReference>
<dbReference type="HAMAP" id="MF_00181">
    <property type="entry name" value="Cytosol_peptidase_M17"/>
    <property type="match status" value="1"/>
</dbReference>
<protein>
    <recommendedName>
        <fullName evidence="8">Probable cytosol aminopeptidase</fullName>
        <ecNumber evidence="8">3.4.11.1</ecNumber>
    </recommendedName>
    <alternativeName>
        <fullName evidence="8">Leucine aminopeptidase</fullName>
        <shortName evidence="8">LAP</shortName>
        <ecNumber evidence="8">3.4.11.10</ecNumber>
    </alternativeName>
    <alternativeName>
        <fullName evidence="8">Leucyl aminopeptidase</fullName>
    </alternativeName>
</protein>
<feature type="binding site" evidence="8">
    <location>
        <position position="283"/>
    </location>
    <ligand>
        <name>Mn(2+)</name>
        <dbReference type="ChEBI" id="CHEBI:29035"/>
        <label>2</label>
    </ligand>
</feature>
<dbReference type="Pfam" id="PF02789">
    <property type="entry name" value="Peptidase_M17_N"/>
    <property type="match status" value="1"/>
</dbReference>
<dbReference type="Gene3D" id="3.40.220.10">
    <property type="entry name" value="Leucine Aminopeptidase, subunit E, domain 1"/>
    <property type="match status" value="1"/>
</dbReference>
<comment type="catalytic activity">
    <reaction evidence="2 8">
        <text>Release of an N-terminal amino acid, preferentially leucine, but not glutamic or aspartic acids.</text>
        <dbReference type="EC" id="3.4.11.10"/>
    </reaction>
</comment>
<evidence type="ECO:0000256" key="7">
    <source>
        <dbReference type="ARBA" id="ARBA00049972"/>
    </source>
</evidence>
<keyword evidence="8" id="KW-0464">Manganese</keyword>
<dbReference type="Gene3D" id="3.40.630.10">
    <property type="entry name" value="Zn peptidases"/>
    <property type="match status" value="1"/>
</dbReference>
<name>A0ABU2H2G8_9ACTN</name>
<feature type="binding site" evidence="8">
    <location>
        <position position="344"/>
    </location>
    <ligand>
        <name>Mn(2+)</name>
        <dbReference type="ChEBI" id="CHEBI:29035"/>
        <label>2</label>
    </ligand>
</feature>
<dbReference type="EMBL" id="JAVLVT010000001">
    <property type="protein sequence ID" value="MDS1269500.1"/>
    <property type="molecule type" value="Genomic_DNA"/>
</dbReference>
<feature type="binding site" evidence="8">
    <location>
        <position position="260"/>
    </location>
    <ligand>
        <name>Mn(2+)</name>
        <dbReference type="ChEBI" id="CHEBI:29035"/>
        <label>2</label>
    </ligand>
</feature>
<dbReference type="InterPro" id="IPR000819">
    <property type="entry name" value="Peptidase_M17_C"/>
</dbReference>
<dbReference type="PRINTS" id="PR00481">
    <property type="entry name" value="LAMNOPPTDASE"/>
</dbReference>
<organism evidence="10 11">
    <name type="scientific">Lipingzhangella rawalii</name>
    <dbReference type="NCBI Taxonomy" id="2055835"/>
    <lineage>
        <taxon>Bacteria</taxon>
        <taxon>Bacillati</taxon>
        <taxon>Actinomycetota</taxon>
        <taxon>Actinomycetes</taxon>
        <taxon>Streptosporangiales</taxon>
        <taxon>Nocardiopsidaceae</taxon>
        <taxon>Lipingzhangella</taxon>
    </lineage>
</organism>
<feature type="binding site" evidence="8">
    <location>
        <position position="265"/>
    </location>
    <ligand>
        <name>Mn(2+)</name>
        <dbReference type="ChEBI" id="CHEBI:29035"/>
        <label>1</label>
    </ligand>
</feature>
<feature type="domain" description="Cytosol aminopeptidase" evidence="9">
    <location>
        <begin position="340"/>
        <end position="347"/>
    </location>
</feature>
<dbReference type="CDD" id="cd00433">
    <property type="entry name" value="Peptidase_M17"/>
    <property type="match status" value="1"/>
</dbReference>
<dbReference type="InterPro" id="IPR023042">
    <property type="entry name" value="Peptidase_M17_leu_NH2_pept"/>
</dbReference>
<sequence length="496" mass="50449">MSTTSVTQQSPVTIAADAVVVGYYTTDTGLEPAPGAEPVDASVTGGLSAALTTLGADGSEGSVHAVPSLGSTTAPQILAVGLGARPTDASAPERDVLRRAAGAALRAISGPRTTVALALPSATAVDAEAVALGALLGNYSFQRYRGTETPTTESLRIISTAEGAKAAVEHGQTVAEAVSLARDLVNTAPADLVPEDFAGVAEQCAREYGLEIDILDEQALAEQGYGGHVGVGQGSVNPPRLVRLSYTHPAATATLAFVGKGITFDSGGLSLKPSNAMDWMKSDMGGAAAALGAIRAIAAAQTKVNVVCYLALAENMPSGTAQRPSDVITIYGGRTVEVMNTDAEGRLVLADALVRAQEDHPDLIVDVATLTGAQLVALGTRVFGIMANDDDVRSAVATAAADAGEGAWPMPLPEELRKGLDSTVADIANVSGDRWGGMLAAGVFLREFIAEGVPWAHLDIAGPAFNQGEAYGYTPKGGTGAATRTLVRVADAYAAD</sequence>
<comment type="subcellular location">
    <subcellularLocation>
        <location evidence="8">Cytoplasm</location>
    </subcellularLocation>
</comment>
<comment type="similarity">
    <text evidence="3 8">Belongs to the peptidase M17 family.</text>
</comment>
<comment type="caution">
    <text evidence="10">The sequence shown here is derived from an EMBL/GenBank/DDBJ whole genome shotgun (WGS) entry which is preliminary data.</text>
</comment>
<evidence type="ECO:0000256" key="8">
    <source>
        <dbReference type="HAMAP-Rule" id="MF_00181"/>
    </source>
</evidence>
<comment type="cofactor">
    <cofactor evidence="8">
        <name>Mn(2+)</name>
        <dbReference type="ChEBI" id="CHEBI:29035"/>
    </cofactor>
    <text evidence="8">Binds 2 manganese ions per subunit.</text>
</comment>
<feature type="binding site" evidence="8">
    <location>
        <position position="265"/>
    </location>
    <ligand>
        <name>Mn(2+)</name>
        <dbReference type="ChEBI" id="CHEBI:29035"/>
        <label>2</label>
    </ligand>
</feature>
<dbReference type="NCBIfam" id="NF002073">
    <property type="entry name" value="PRK00913.1-2"/>
    <property type="match status" value="1"/>
</dbReference>
<feature type="binding site" evidence="8">
    <location>
        <position position="342"/>
    </location>
    <ligand>
        <name>Mn(2+)</name>
        <dbReference type="ChEBI" id="CHEBI:29035"/>
        <label>1</label>
    </ligand>
</feature>
<evidence type="ECO:0000313" key="11">
    <source>
        <dbReference type="Proteomes" id="UP001250214"/>
    </source>
</evidence>
<evidence type="ECO:0000256" key="6">
    <source>
        <dbReference type="ARBA" id="ARBA00022801"/>
    </source>
</evidence>